<protein>
    <submittedName>
        <fullName evidence="7">Respiratory-chain NADH dehydrogenase domain-cont aining protein</fullName>
    </submittedName>
</protein>
<proteinExistence type="inferred from homology"/>
<keyword evidence="8" id="KW-1185">Reference proteome</keyword>
<dbReference type="AlphaFoldDB" id="A0A124E1A3"/>
<accession>A0A124E1A3</accession>
<dbReference type="InterPro" id="IPR011538">
    <property type="entry name" value="Nuo51_FMN-bd"/>
</dbReference>
<dbReference type="STRING" id="146020.RMCB_7101"/>
<evidence type="ECO:0000256" key="2">
    <source>
        <dbReference type="ARBA" id="ARBA00022485"/>
    </source>
</evidence>
<dbReference type="Gene3D" id="3.10.20.600">
    <property type="match status" value="1"/>
</dbReference>
<dbReference type="SUPFAM" id="SSF140490">
    <property type="entry name" value="Nqo1C-terminal domain-like"/>
    <property type="match status" value="1"/>
</dbReference>
<evidence type="ECO:0000313" key="8">
    <source>
        <dbReference type="Proteomes" id="UP000069620"/>
    </source>
</evidence>
<dbReference type="Pfam" id="PF01512">
    <property type="entry name" value="Complex1_51K"/>
    <property type="match status" value="1"/>
</dbReference>
<dbReference type="Proteomes" id="UP000069620">
    <property type="component" value="Unassembled WGS sequence"/>
</dbReference>
<keyword evidence="5" id="KW-0411">Iron-sulfur</keyword>
<keyword evidence="4" id="KW-0408">Iron</keyword>
<comment type="caution">
    <text evidence="7">The sequence shown here is derived from an EMBL/GenBank/DDBJ whole genome shotgun (WGS) entry which is preliminary data.</text>
</comment>
<dbReference type="SUPFAM" id="SSF142984">
    <property type="entry name" value="Nqo1 middle domain-like"/>
    <property type="match status" value="1"/>
</dbReference>
<dbReference type="SMART" id="SM00928">
    <property type="entry name" value="NADH_4Fe-4S"/>
    <property type="match status" value="1"/>
</dbReference>
<feature type="domain" description="NADH-ubiquinone oxidoreductase 51kDa subunit iron-sulphur binding" evidence="6">
    <location>
        <begin position="297"/>
        <end position="342"/>
    </location>
</feature>
<dbReference type="OrthoDB" id="9805533at2"/>
<dbReference type="PANTHER" id="PTHR43578">
    <property type="entry name" value="NADH-QUINONE OXIDOREDUCTASE SUBUNIT F"/>
    <property type="match status" value="1"/>
</dbReference>
<evidence type="ECO:0000256" key="3">
    <source>
        <dbReference type="ARBA" id="ARBA00022723"/>
    </source>
</evidence>
<reference evidence="8" key="2">
    <citation type="submission" date="2016-02" db="EMBL/GenBank/DDBJ databases">
        <title>Draft genome sequence of five rapidly growing Mycobacterium species.</title>
        <authorList>
            <person name="Katahira K."/>
            <person name="Gotou Y."/>
            <person name="Iida K."/>
            <person name="Ogura Y."/>
            <person name="Hayashi T."/>
        </authorList>
    </citation>
    <scope>NUCLEOTIDE SEQUENCE [LARGE SCALE GENOMIC DNA]</scope>
    <source>
        <strain evidence="8">JCM15654</strain>
    </source>
</reference>
<dbReference type="Gene3D" id="3.40.50.11540">
    <property type="entry name" value="NADH-ubiquinone oxidoreductase 51kDa subunit"/>
    <property type="match status" value="1"/>
</dbReference>
<dbReference type="EMBL" id="BCSX01000068">
    <property type="protein sequence ID" value="GAS93005.1"/>
    <property type="molecule type" value="Genomic_DNA"/>
</dbReference>
<comment type="similarity">
    <text evidence="1">Belongs to the complex I 51 kDa subunit family.</text>
</comment>
<dbReference type="SUPFAM" id="SSF142019">
    <property type="entry name" value="Nqo1 FMN-binding domain-like"/>
    <property type="match status" value="1"/>
</dbReference>
<dbReference type="GO" id="GO:0046872">
    <property type="term" value="F:metal ion binding"/>
    <property type="evidence" value="ECO:0007669"/>
    <property type="project" value="UniProtKB-KW"/>
</dbReference>
<organism evidence="7 8">
    <name type="scientific">Mycolicibacterium brisbanense</name>
    <dbReference type="NCBI Taxonomy" id="146020"/>
    <lineage>
        <taxon>Bacteria</taxon>
        <taxon>Bacillati</taxon>
        <taxon>Actinomycetota</taxon>
        <taxon>Actinomycetes</taxon>
        <taxon>Mycobacteriales</taxon>
        <taxon>Mycobacteriaceae</taxon>
        <taxon>Mycolicibacterium</taxon>
    </lineage>
</organism>
<evidence type="ECO:0000256" key="4">
    <source>
        <dbReference type="ARBA" id="ARBA00023004"/>
    </source>
</evidence>
<keyword evidence="2" id="KW-0004">4Fe-4S</keyword>
<dbReference type="InterPro" id="IPR019575">
    <property type="entry name" value="Nuop51_4Fe4S-bd"/>
</dbReference>
<keyword evidence="3" id="KW-0479">Metal-binding</keyword>
<dbReference type="InterPro" id="IPR037207">
    <property type="entry name" value="Nuop51_4Fe4S-bd_sf"/>
</dbReference>
<evidence type="ECO:0000256" key="5">
    <source>
        <dbReference type="ARBA" id="ARBA00023014"/>
    </source>
</evidence>
<reference evidence="8" key="1">
    <citation type="journal article" date="2016" name="Genome Announc.">
        <title>Draft Genome Sequences of Five Rapidly Growing Mycobacterium Species, M. thermoresistibile, M. fortuitum subsp. acetamidolyticum, M. canariasense, M. brisbanense, and M. novocastrense.</title>
        <authorList>
            <person name="Katahira K."/>
            <person name="Ogura Y."/>
            <person name="Gotoh Y."/>
            <person name="Hayashi T."/>
        </authorList>
    </citation>
    <scope>NUCLEOTIDE SEQUENCE [LARGE SCALE GENOMIC DNA]</scope>
    <source>
        <strain evidence="8">JCM15654</strain>
    </source>
</reference>
<evidence type="ECO:0000256" key="1">
    <source>
        <dbReference type="ARBA" id="ARBA00007523"/>
    </source>
</evidence>
<dbReference type="Gene3D" id="1.20.1440.230">
    <property type="entry name" value="NADH-ubiquinone oxidoreductase 51kDa subunit, iron-sulphur binding domain"/>
    <property type="match status" value="1"/>
</dbReference>
<dbReference type="PANTHER" id="PTHR43578:SF3">
    <property type="entry name" value="NADH-QUINONE OXIDOREDUCTASE SUBUNIT F"/>
    <property type="match status" value="1"/>
</dbReference>
<dbReference type="RefSeq" id="WP_062832522.1">
    <property type="nucleotide sequence ID" value="NZ_BCSX01000068.1"/>
</dbReference>
<gene>
    <name evidence="7" type="ORF">RMCB_7101</name>
</gene>
<sequence>MTLRQGQSGLSRLLVGGESGLAAHQRRLGAVPKLSRPQLLSVLAEAGLRGRGGAGFPAARKMASVMGDKPVVVANGAEGEPLSRKDAALITRAPHLVLDGLDLAASAVSAERIYLYLPAQAVQGMRRALDERRKAGICGREPMIVEAPERFIAGEESALVRRIEGGPALPRDRVMLTVESGVRRKPTLVNNVETLAHIALIARFGPAWFRSVGDPQNPGTMLVTLSGAVIEQGVVEVATNVTVAELIGRCGATDPLTVQAALVGGYHGTWVPASEFDSVPVSGLGIVHALGARECGLARTAQIAGYLAEQSAGQCGPCRIGLPRLVHLLDRLVLDPADHAGVPEIHRLLDLVGGRGACRHPDGATRMIRSALETFGPAHRAGGQ</sequence>
<evidence type="ECO:0000259" key="6">
    <source>
        <dbReference type="SMART" id="SM00928"/>
    </source>
</evidence>
<dbReference type="GO" id="GO:0051539">
    <property type="term" value="F:4 iron, 4 sulfur cluster binding"/>
    <property type="evidence" value="ECO:0007669"/>
    <property type="project" value="UniProtKB-KW"/>
</dbReference>
<name>A0A124E1A3_9MYCO</name>
<dbReference type="InterPro" id="IPR037225">
    <property type="entry name" value="Nuo51_FMN-bd_sf"/>
</dbReference>
<evidence type="ECO:0000313" key="7">
    <source>
        <dbReference type="EMBL" id="GAS93005.1"/>
    </source>
</evidence>
<dbReference type="Pfam" id="PF10589">
    <property type="entry name" value="NADH_4Fe-4S"/>
    <property type="match status" value="1"/>
</dbReference>